<sequence length="150" mass="16169">MACHRVLLFACRKDAFRASAIGDRPLLLLVPSSRRHSPFWAHDVPAERQSGPCRPRSSAGGATISSFLGRMCRVQAAFTLSRDLSALKRGLVPSNQTLPHAHVGYLPPARRGARLLVRAGGSSGNLNNIVSPAARCDVRSGRTSQRGVIY</sequence>
<reference evidence="1" key="1">
    <citation type="submission" date="2021-06" db="EMBL/GenBank/DDBJ databases">
        <title>Comparative genomics, transcriptomics and evolutionary studies reveal genomic signatures of adaptation to plant cell wall in hemibiotrophic fungi.</title>
        <authorList>
            <consortium name="DOE Joint Genome Institute"/>
            <person name="Baroncelli R."/>
            <person name="Diaz J.F."/>
            <person name="Benocci T."/>
            <person name="Peng M."/>
            <person name="Battaglia E."/>
            <person name="Haridas S."/>
            <person name="Andreopoulos W."/>
            <person name="Labutti K."/>
            <person name="Pangilinan J."/>
            <person name="Floch G.L."/>
            <person name="Makela M.R."/>
            <person name="Henrissat B."/>
            <person name="Grigoriev I.V."/>
            <person name="Crouch J.A."/>
            <person name="De Vries R.P."/>
            <person name="Sukno S.A."/>
            <person name="Thon M.R."/>
        </authorList>
    </citation>
    <scope>NUCLEOTIDE SEQUENCE</scope>
    <source>
        <strain evidence="1">MAFF235873</strain>
    </source>
</reference>
<keyword evidence="2" id="KW-1185">Reference proteome</keyword>
<organism evidence="1 2">
    <name type="scientific">Colletotrichum zoysiae</name>
    <dbReference type="NCBI Taxonomy" id="1216348"/>
    <lineage>
        <taxon>Eukaryota</taxon>
        <taxon>Fungi</taxon>
        <taxon>Dikarya</taxon>
        <taxon>Ascomycota</taxon>
        <taxon>Pezizomycotina</taxon>
        <taxon>Sordariomycetes</taxon>
        <taxon>Hypocreomycetidae</taxon>
        <taxon>Glomerellales</taxon>
        <taxon>Glomerellaceae</taxon>
        <taxon>Colletotrichum</taxon>
        <taxon>Colletotrichum graminicola species complex</taxon>
    </lineage>
</organism>
<evidence type="ECO:0000313" key="1">
    <source>
        <dbReference type="EMBL" id="KAK2024046.1"/>
    </source>
</evidence>
<comment type="caution">
    <text evidence="1">The sequence shown here is derived from an EMBL/GenBank/DDBJ whole genome shotgun (WGS) entry which is preliminary data.</text>
</comment>
<dbReference type="EMBL" id="MU842977">
    <property type="protein sequence ID" value="KAK2024046.1"/>
    <property type="molecule type" value="Genomic_DNA"/>
</dbReference>
<protein>
    <submittedName>
        <fullName evidence="1">Uncharacterized protein</fullName>
    </submittedName>
</protein>
<accession>A0AAD9H7S4</accession>
<dbReference type="Proteomes" id="UP001232148">
    <property type="component" value="Unassembled WGS sequence"/>
</dbReference>
<dbReference type="AlphaFoldDB" id="A0AAD9H7S4"/>
<gene>
    <name evidence="1" type="ORF">LX32DRAFT_119267</name>
</gene>
<evidence type="ECO:0000313" key="2">
    <source>
        <dbReference type="Proteomes" id="UP001232148"/>
    </source>
</evidence>
<proteinExistence type="predicted"/>
<name>A0AAD9H7S4_9PEZI</name>